<reference evidence="6 7" key="1">
    <citation type="submission" date="2024-01" db="EMBL/GenBank/DDBJ databases">
        <title>A telomere-to-telomere, gap-free genome of sweet tea (Lithocarpus litseifolius).</title>
        <authorList>
            <person name="Zhou J."/>
        </authorList>
    </citation>
    <scope>NUCLEOTIDE SEQUENCE [LARGE SCALE GENOMIC DNA]</scope>
    <source>
        <strain evidence="6">Zhou-2022a</strain>
        <tissue evidence="6">Leaf</tissue>
    </source>
</reference>
<keyword evidence="2" id="KW-0479">Metal-binding</keyword>
<keyword evidence="7" id="KW-1185">Reference proteome</keyword>
<dbReference type="InterPro" id="IPR001818">
    <property type="entry name" value="Pept_M10_metallopeptidase"/>
</dbReference>
<evidence type="ECO:0000313" key="7">
    <source>
        <dbReference type="Proteomes" id="UP001459277"/>
    </source>
</evidence>
<name>A0AAW2C0E9_9ROSI</name>
<evidence type="ECO:0000313" key="6">
    <source>
        <dbReference type="EMBL" id="KAK9991760.1"/>
    </source>
</evidence>
<sequence>MGCQHTLQVLKGSRSNKCRSQNWFPYGTPFDGAGGTLAHAFAPTNGRFHYDADEKWSVGAIPDSYDLETVTLHEIGHHSWVRA</sequence>
<dbReference type="GO" id="GO:0030198">
    <property type="term" value="P:extracellular matrix organization"/>
    <property type="evidence" value="ECO:0007669"/>
    <property type="project" value="TreeGrafter"/>
</dbReference>
<dbReference type="GO" id="GO:0006508">
    <property type="term" value="P:proteolysis"/>
    <property type="evidence" value="ECO:0007669"/>
    <property type="project" value="UniProtKB-KW"/>
</dbReference>
<evidence type="ECO:0000256" key="2">
    <source>
        <dbReference type="ARBA" id="ARBA00022723"/>
    </source>
</evidence>
<keyword evidence="3" id="KW-0378">Hydrolase</keyword>
<organism evidence="6 7">
    <name type="scientific">Lithocarpus litseifolius</name>
    <dbReference type="NCBI Taxonomy" id="425828"/>
    <lineage>
        <taxon>Eukaryota</taxon>
        <taxon>Viridiplantae</taxon>
        <taxon>Streptophyta</taxon>
        <taxon>Embryophyta</taxon>
        <taxon>Tracheophyta</taxon>
        <taxon>Spermatophyta</taxon>
        <taxon>Magnoliopsida</taxon>
        <taxon>eudicotyledons</taxon>
        <taxon>Gunneridae</taxon>
        <taxon>Pentapetalae</taxon>
        <taxon>rosids</taxon>
        <taxon>fabids</taxon>
        <taxon>Fagales</taxon>
        <taxon>Fagaceae</taxon>
        <taxon>Lithocarpus</taxon>
    </lineage>
</organism>
<comment type="caution">
    <text evidence="6">The sequence shown here is derived from an EMBL/GenBank/DDBJ whole genome shotgun (WGS) entry which is preliminary data.</text>
</comment>
<dbReference type="GO" id="GO:0031012">
    <property type="term" value="C:extracellular matrix"/>
    <property type="evidence" value="ECO:0007669"/>
    <property type="project" value="InterPro"/>
</dbReference>
<proteinExistence type="predicted"/>
<gene>
    <name evidence="6" type="ORF">SO802_026745</name>
</gene>
<feature type="domain" description="Peptidase M10 metallopeptidase" evidence="5">
    <location>
        <begin position="27"/>
        <end position="77"/>
    </location>
</feature>
<dbReference type="EMBL" id="JAZDWU010000009">
    <property type="protein sequence ID" value="KAK9991760.1"/>
    <property type="molecule type" value="Genomic_DNA"/>
</dbReference>
<dbReference type="Gene3D" id="3.40.390.10">
    <property type="entry name" value="Collagenase (Catalytic Domain)"/>
    <property type="match status" value="1"/>
</dbReference>
<evidence type="ECO:0000256" key="1">
    <source>
        <dbReference type="ARBA" id="ARBA00022670"/>
    </source>
</evidence>
<evidence type="ECO:0000256" key="4">
    <source>
        <dbReference type="ARBA" id="ARBA00022833"/>
    </source>
</evidence>
<protein>
    <recommendedName>
        <fullName evidence="5">Peptidase M10 metallopeptidase domain-containing protein</fullName>
    </recommendedName>
</protein>
<dbReference type="GO" id="GO:0030574">
    <property type="term" value="P:collagen catabolic process"/>
    <property type="evidence" value="ECO:0007669"/>
    <property type="project" value="TreeGrafter"/>
</dbReference>
<dbReference type="PANTHER" id="PTHR10201">
    <property type="entry name" value="MATRIX METALLOPROTEINASE"/>
    <property type="match status" value="1"/>
</dbReference>
<evidence type="ECO:0000259" key="5">
    <source>
        <dbReference type="Pfam" id="PF00413"/>
    </source>
</evidence>
<dbReference type="PANTHER" id="PTHR10201:SF213">
    <property type="entry name" value="METALLOENDOPROTEINASE 2-MMP-LIKE"/>
    <property type="match status" value="1"/>
</dbReference>
<dbReference type="Pfam" id="PF00413">
    <property type="entry name" value="Peptidase_M10"/>
    <property type="match status" value="1"/>
</dbReference>
<dbReference type="GO" id="GO:0004222">
    <property type="term" value="F:metalloendopeptidase activity"/>
    <property type="evidence" value="ECO:0007669"/>
    <property type="project" value="InterPro"/>
</dbReference>
<dbReference type="GO" id="GO:0008270">
    <property type="term" value="F:zinc ion binding"/>
    <property type="evidence" value="ECO:0007669"/>
    <property type="project" value="InterPro"/>
</dbReference>
<dbReference type="AlphaFoldDB" id="A0AAW2C0E9"/>
<dbReference type="SUPFAM" id="SSF55486">
    <property type="entry name" value="Metalloproteases ('zincins'), catalytic domain"/>
    <property type="match status" value="1"/>
</dbReference>
<accession>A0AAW2C0E9</accession>
<evidence type="ECO:0000256" key="3">
    <source>
        <dbReference type="ARBA" id="ARBA00022801"/>
    </source>
</evidence>
<dbReference type="Proteomes" id="UP001459277">
    <property type="component" value="Unassembled WGS sequence"/>
</dbReference>
<keyword evidence="4" id="KW-0862">Zinc</keyword>
<dbReference type="InterPro" id="IPR024079">
    <property type="entry name" value="MetalloPept_cat_dom_sf"/>
</dbReference>
<keyword evidence="1" id="KW-0645">Protease</keyword>